<reference evidence="1 2" key="1">
    <citation type="journal article" date="2016" name="Genome Biol. Evol.">
        <title>Divergent and convergent evolution of fungal pathogenicity.</title>
        <authorList>
            <person name="Shang Y."/>
            <person name="Xiao G."/>
            <person name="Zheng P."/>
            <person name="Cen K."/>
            <person name="Zhan S."/>
            <person name="Wang C."/>
        </authorList>
    </citation>
    <scope>NUCLEOTIDE SEQUENCE [LARGE SCALE GENOMIC DNA]</scope>
    <source>
        <strain evidence="1 2">RCEF 264</strain>
    </source>
</reference>
<dbReference type="EMBL" id="AZHD01000011">
    <property type="protein sequence ID" value="OAA59183.1"/>
    <property type="molecule type" value="Genomic_DNA"/>
</dbReference>
<protein>
    <submittedName>
        <fullName evidence="1">Uncharacterized protein</fullName>
    </submittedName>
</protein>
<name>A0A167S338_9HYPO</name>
<proteinExistence type="predicted"/>
<dbReference type="Proteomes" id="UP000076874">
    <property type="component" value="Unassembled WGS sequence"/>
</dbReference>
<dbReference type="AlphaFoldDB" id="A0A167S338"/>
<evidence type="ECO:0000313" key="2">
    <source>
        <dbReference type="Proteomes" id="UP000076874"/>
    </source>
</evidence>
<keyword evidence="2" id="KW-1185">Reference proteome</keyword>
<organism evidence="1 2">
    <name type="scientific">Niveomyces insectorum RCEF 264</name>
    <dbReference type="NCBI Taxonomy" id="1081102"/>
    <lineage>
        <taxon>Eukaryota</taxon>
        <taxon>Fungi</taxon>
        <taxon>Dikarya</taxon>
        <taxon>Ascomycota</taxon>
        <taxon>Pezizomycotina</taxon>
        <taxon>Sordariomycetes</taxon>
        <taxon>Hypocreomycetidae</taxon>
        <taxon>Hypocreales</taxon>
        <taxon>Cordycipitaceae</taxon>
        <taxon>Niveomyces</taxon>
    </lineage>
</organism>
<comment type="caution">
    <text evidence="1">The sequence shown here is derived from an EMBL/GenBank/DDBJ whole genome shotgun (WGS) entry which is preliminary data.</text>
</comment>
<sequence length="228" mass="26079">MSRPAPDSNGSQVVAYDPRDRPLAATMFFEWQSQDGDRFFARPAVLNSKADAASVYGTVNQAYFYRAMTRDEAEAWLALSAEPATARVAKYRELTALHIQGHQGWASHREYAKKYLKRRAGYTHLLQVYAPRFLPEIFAFGYLSGKAESDEMSWGVGRMPQNSWRASKENNKAVEERLAWLTEHDQLPLPPRTRKPTIEEKARAIMPYYFIQGIGQVQVVNLRSEFRG</sequence>
<accession>A0A167S338</accession>
<evidence type="ECO:0000313" key="1">
    <source>
        <dbReference type="EMBL" id="OAA59183.1"/>
    </source>
</evidence>
<gene>
    <name evidence="1" type="ORF">SPI_06385</name>
</gene>